<protein>
    <submittedName>
        <fullName evidence="1">Uncharacterized protein</fullName>
    </submittedName>
</protein>
<dbReference type="EMBL" id="JPKZ01001342">
    <property type="protein sequence ID" value="KHN82529.1"/>
    <property type="molecule type" value="Genomic_DNA"/>
</dbReference>
<dbReference type="AlphaFoldDB" id="A0A0B2VMD8"/>
<organism evidence="1 2">
    <name type="scientific">Toxocara canis</name>
    <name type="common">Canine roundworm</name>
    <dbReference type="NCBI Taxonomy" id="6265"/>
    <lineage>
        <taxon>Eukaryota</taxon>
        <taxon>Metazoa</taxon>
        <taxon>Ecdysozoa</taxon>
        <taxon>Nematoda</taxon>
        <taxon>Chromadorea</taxon>
        <taxon>Rhabditida</taxon>
        <taxon>Spirurina</taxon>
        <taxon>Ascaridomorpha</taxon>
        <taxon>Ascaridoidea</taxon>
        <taxon>Toxocaridae</taxon>
        <taxon>Toxocara</taxon>
    </lineage>
</organism>
<feature type="non-terminal residue" evidence="1">
    <location>
        <position position="115"/>
    </location>
</feature>
<comment type="caution">
    <text evidence="1">The sequence shown here is derived from an EMBL/GenBank/DDBJ whole genome shotgun (WGS) entry which is preliminary data.</text>
</comment>
<dbReference type="Proteomes" id="UP000031036">
    <property type="component" value="Unassembled WGS sequence"/>
</dbReference>
<proteinExistence type="predicted"/>
<gene>
    <name evidence="1" type="ORF">Tcan_00593</name>
</gene>
<keyword evidence="2" id="KW-1185">Reference proteome</keyword>
<accession>A0A0B2VMD8</accession>
<evidence type="ECO:0000313" key="1">
    <source>
        <dbReference type="EMBL" id="KHN82529.1"/>
    </source>
</evidence>
<evidence type="ECO:0000313" key="2">
    <source>
        <dbReference type="Proteomes" id="UP000031036"/>
    </source>
</evidence>
<reference evidence="1 2" key="1">
    <citation type="submission" date="2014-11" db="EMBL/GenBank/DDBJ databases">
        <title>Genetic blueprint of the zoonotic pathogen Toxocara canis.</title>
        <authorList>
            <person name="Zhu X.-Q."/>
            <person name="Korhonen P.K."/>
            <person name="Cai H."/>
            <person name="Young N.D."/>
            <person name="Nejsum P."/>
            <person name="von Samson-Himmelstjerna G."/>
            <person name="Boag P.R."/>
            <person name="Tan P."/>
            <person name="Li Q."/>
            <person name="Min J."/>
            <person name="Yang Y."/>
            <person name="Wang X."/>
            <person name="Fang X."/>
            <person name="Hall R.S."/>
            <person name="Hofmann A."/>
            <person name="Sternberg P.W."/>
            <person name="Jex A.R."/>
            <person name="Gasser R.B."/>
        </authorList>
    </citation>
    <scope>NUCLEOTIDE SEQUENCE [LARGE SCALE GENOMIC DNA]</scope>
    <source>
        <strain evidence="1">PN_DK_2014</strain>
    </source>
</reference>
<name>A0A0B2VMD8_TOXCA</name>
<sequence>MIFIGSRAAPKFPTRREEYGTAFKNFGLVLGPLSSSLYALYLSTAHMFGQHIVVLTFTQLKKSKKSSHVRHLIRFTQDLTTPGHKARLLICGLEALENHRVKSLIVLCFKLQDLW</sequence>